<dbReference type="InterPro" id="IPR012590">
    <property type="entry name" value="POPLD_dom"/>
</dbReference>
<dbReference type="SUPFAM" id="SSF103025">
    <property type="entry name" value="Folate-binding domain"/>
    <property type="match status" value="1"/>
</dbReference>
<dbReference type="InterPro" id="IPR055079">
    <property type="entry name" value="POP1_C"/>
</dbReference>
<dbReference type="OMA" id="KALSPMC"/>
<feature type="domain" description="POP1 C-terminal" evidence="7">
    <location>
        <begin position="676"/>
        <end position="742"/>
    </location>
</feature>
<dbReference type="AlphaFoldDB" id="A0A1X2H6E9"/>
<evidence type="ECO:0000259" key="6">
    <source>
        <dbReference type="Pfam" id="PF08170"/>
    </source>
</evidence>
<evidence type="ECO:0000259" key="5">
    <source>
        <dbReference type="Pfam" id="PF06978"/>
    </source>
</evidence>
<feature type="domain" description="Pop1 N-terminal" evidence="5">
    <location>
        <begin position="137"/>
        <end position="203"/>
    </location>
</feature>
<feature type="domain" description="POPLD" evidence="6">
    <location>
        <begin position="476"/>
        <end position="566"/>
    </location>
</feature>
<comment type="caution">
    <text evidence="8">The sequence shown here is derived from an EMBL/GenBank/DDBJ whole genome shotgun (WGS) entry which is preliminary data.</text>
</comment>
<dbReference type="GO" id="GO:0005655">
    <property type="term" value="C:nucleolar ribonuclease P complex"/>
    <property type="evidence" value="ECO:0007669"/>
    <property type="project" value="InterPro"/>
</dbReference>
<feature type="region of interest" description="Disordered" evidence="4">
    <location>
        <begin position="105"/>
        <end position="129"/>
    </location>
</feature>
<evidence type="ECO:0000313" key="9">
    <source>
        <dbReference type="Proteomes" id="UP000242180"/>
    </source>
</evidence>
<reference evidence="8 9" key="1">
    <citation type="submission" date="2016-07" db="EMBL/GenBank/DDBJ databases">
        <title>Pervasive Adenine N6-methylation of Active Genes in Fungi.</title>
        <authorList>
            <consortium name="DOE Joint Genome Institute"/>
            <person name="Mondo S.J."/>
            <person name="Dannebaum R.O."/>
            <person name="Kuo R.C."/>
            <person name="Labutti K."/>
            <person name="Haridas S."/>
            <person name="Kuo A."/>
            <person name="Salamov A."/>
            <person name="Ahrendt S.R."/>
            <person name="Lipzen A."/>
            <person name="Sullivan W."/>
            <person name="Andreopoulos W.B."/>
            <person name="Clum A."/>
            <person name="Lindquist E."/>
            <person name="Daum C."/>
            <person name="Ramamoorthy G.K."/>
            <person name="Gryganskyi A."/>
            <person name="Culley D."/>
            <person name="Magnuson J.K."/>
            <person name="James T.Y."/>
            <person name="O'Malley M.A."/>
            <person name="Stajich J.E."/>
            <person name="Spatafora J.W."/>
            <person name="Visel A."/>
            <person name="Grigoriev I.V."/>
        </authorList>
    </citation>
    <scope>NUCLEOTIDE SEQUENCE [LARGE SCALE GENOMIC DNA]</scope>
    <source>
        <strain evidence="8 9">NRRL 2496</strain>
    </source>
</reference>
<dbReference type="InParanoid" id="A0A1X2H6E9"/>
<dbReference type="InterPro" id="IPR039182">
    <property type="entry name" value="Pop1"/>
</dbReference>
<feature type="compositionally biased region" description="Basic and acidic residues" evidence="4">
    <location>
        <begin position="1"/>
        <end position="14"/>
    </location>
</feature>
<dbReference type="Pfam" id="PF06978">
    <property type="entry name" value="POP1_N"/>
    <property type="match status" value="2"/>
</dbReference>
<dbReference type="EMBL" id="MCGN01000008">
    <property type="protein sequence ID" value="ORY94034.1"/>
    <property type="molecule type" value="Genomic_DNA"/>
</dbReference>
<comment type="subcellular location">
    <subcellularLocation>
        <location evidence="1">Nucleus</location>
    </subcellularLocation>
</comment>
<dbReference type="PANTHER" id="PTHR22731">
    <property type="entry name" value="RIBONUCLEASES P/MRP PROTEIN SUBUNIT POP1"/>
    <property type="match status" value="1"/>
</dbReference>
<evidence type="ECO:0000256" key="2">
    <source>
        <dbReference type="ARBA" id="ARBA00022694"/>
    </source>
</evidence>
<keyword evidence="3" id="KW-0539">Nucleus</keyword>
<evidence type="ECO:0000256" key="3">
    <source>
        <dbReference type="ARBA" id="ARBA00023242"/>
    </source>
</evidence>
<dbReference type="OrthoDB" id="442863at2759"/>
<dbReference type="GO" id="GO:0001682">
    <property type="term" value="P:tRNA 5'-leader removal"/>
    <property type="evidence" value="ECO:0007669"/>
    <property type="project" value="InterPro"/>
</dbReference>
<keyword evidence="9" id="KW-1185">Reference proteome</keyword>
<dbReference type="Pfam" id="PF08170">
    <property type="entry name" value="POPLD"/>
    <property type="match status" value="1"/>
</dbReference>
<dbReference type="PANTHER" id="PTHR22731:SF3">
    <property type="entry name" value="RIBONUCLEASES P_MRP PROTEIN SUBUNIT POP1"/>
    <property type="match status" value="1"/>
</dbReference>
<protein>
    <submittedName>
        <fullName evidence="8">NUC188 domain-domain-containing protein</fullName>
    </submittedName>
</protein>
<keyword evidence="2" id="KW-0819">tRNA processing</keyword>
<dbReference type="Proteomes" id="UP000242180">
    <property type="component" value="Unassembled WGS sequence"/>
</dbReference>
<dbReference type="GO" id="GO:0000172">
    <property type="term" value="C:ribonuclease MRP complex"/>
    <property type="evidence" value="ECO:0007669"/>
    <property type="project" value="InterPro"/>
</dbReference>
<dbReference type="FunCoup" id="A0A1X2H6E9">
    <property type="interactions" value="456"/>
</dbReference>
<feature type="compositionally biased region" description="Basic residues" evidence="4">
    <location>
        <begin position="118"/>
        <end position="129"/>
    </location>
</feature>
<evidence type="ECO:0000256" key="1">
    <source>
        <dbReference type="ARBA" id="ARBA00004123"/>
    </source>
</evidence>
<feature type="domain" description="Pop1 N-terminal" evidence="5">
    <location>
        <begin position="53"/>
        <end position="130"/>
    </location>
</feature>
<proteinExistence type="predicted"/>
<name>A0A1X2H6E9_SYNRA</name>
<dbReference type="InterPro" id="IPR009723">
    <property type="entry name" value="Pop1_N"/>
</dbReference>
<evidence type="ECO:0000256" key="4">
    <source>
        <dbReference type="SAM" id="MobiDB-lite"/>
    </source>
</evidence>
<accession>A0A1X2H6E9</accession>
<evidence type="ECO:0000313" key="8">
    <source>
        <dbReference type="EMBL" id="ORY94034.1"/>
    </source>
</evidence>
<evidence type="ECO:0000259" key="7">
    <source>
        <dbReference type="Pfam" id="PF22770"/>
    </source>
</evidence>
<dbReference type="Pfam" id="PF22770">
    <property type="entry name" value="POP1_C"/>
    <property type="match status" value="1"/>
</dbReference>
<gene>
    <name evidence="8" type="ORF">BCR43DRAFT_526443</name>
</gene>
<dbReference type="STRING" id="13706.A0A1X2H6E9"/>
<sequence>MGEKRPNEKGDLTGKAKRRAKNDSRRVINVDRMSNELKTSKMAIGGSIRVPDFAAARVSEIAAMQKSIRDSVKTSNSLSFQCLPRHLRRRAASFKLNRLPARLRARGAHEREKNPPKITKKIKGKRKPTRSNTLVEEYLRRSKTNKWLETHIWHTKRFKMEDIWGYRLAKHNNMKMARVYWRAFQRSCVVHDASYMGCVELVGPFDAIVNLMSSVTDIAYPSVSSARFCKGKAMGHTYLYGYMACPTQPIAPIQYIWQPSDTPDQRRLWLWLHPSVFEQGFETLKTAHKELSSSSSALQLNDLRDEICQFQLSGRKSTSILSAVLQPVDTTDDDPRTRIWQLARQLDSSSSLPPGAALGLTVEDPRLKFPQKARPSQGMAPQDKKALEEALLAWPPNLAHSGLWEAAAREDVRTHRTPQSAIAKRRSETLLPGTKLSMESNDNRVPILLVQRGMADGPRHSTTSQSLTSHAELQEGWTLLVPRGWGNTFWISLVFAGALPMGYQDMQALHYEVGQPSYPLDHVGTPAYTIEQSKLKEARASKWHRRPPAKRVNYGKLGIAHPFEPHFEDVVQQGPLAVVRGDGPVTALLKAATDAEASMALTAHYTAALAKRKLTLTPTLSVDQVLLHVRVSMLGGGKPQPNAMVYLISDRAEYELTVKRRTKYDTEQPNLTFPPPEDDRIGYLTTAGFSLTAGHGLGLGACSAIGIRRMQAYDEKDHRSIKNVVWVRNLQANQCYAAKLELLG</sequence>
<feature type="region of interest" description="Disordered" evidence="4">
    <location>
        <begin position="1"/>
        <end position="24"/>
    </location>
</feature>
<organism evidence="8 9">
    <name type="scientific">Syncephalastrum racemosum</name>
    <name type="common">Filamentous fungus</name>
    <dbReference type="NCBI Taxonomy" id="13706"/>
    <lineage>
        <taxon>Eukaryota</taxon>
        <taxon>Fungi</taxon>
        <taxon>Fungi incertae sedis</taxon>
        <taxon>Mucoromycota</taxon>
        <taxon>Mucoromycotina</taxon>
        <taxon>Mucoromycetes</taxon>
        <taxon>Mucorales</taxon>
        <taxon>Syncephalastraceae</taxon>
        <taxon>Syncephalastrum</taxon>
    </lineage>
</organism>